<comment type="similarity">
    <text evidence="2">Belongs to the bacterial solute-binding protein SsuA/TauA family.</text>
</comment>
<feature type="chain" id="PRO_5016288638" description="SsuA/THI5-like domain-containing protein" evidence="4">
    <location>
        <begin position="21"/>
        <end position="318"/>
    </location>
</feature>
<gene>
    <name evidence="6" type="ORF">DKT69_19980</name>
</gene>
<dbReference type="GO" id="GO:0042597">
    <property type="term" value="C:periplasmic space"/>
    <property type="evidence" value="ECO:0007669"/>
    <property type="project" value="UniProtKB-SubCell"/>
</dbReference>
<dbReference type="Pfam" id="PF09084">
    <property type="entry name" value="NMT1"/>
    <property type="match status" value="1"/>
</dbReference>
<feature type="domain" description="SsuA/THI5-like" evidence="5">
    <location>
        <begin position="48"/>
        <end position="260"/>
    </location>
</feature>
<accession>A0A317DLI2</accession>
<dbReference type="SUPFAM" id="SSF53850">
    <property type="entry name" value="Periplasmic binding protein-like II"/>
    <property type="match status" value="1"/>
</dbReference>
<dbReference type="PANTHER" id="PTHR30024">
    <property type="entry name" value="ALIPHATIC SULFONATES-BINDING PROTEIN-RELATED"/>
    <property type="match status" value="1"/>
</dbReference>
<comment type="caution">
    <text evidence="6">The sequence shown here is derived from an EMBL/GenBank/DDBJ whole genome shotgun (WGS) entry which is preliminary data.</text>
</comment>
<evidence type="ECO:0000313" key="6">
    <source>
        <dbReference type="EMBL" id="PWR13613.1"/>
    </source>
</evidence>
<evidence type="ECO:0000256" key="3">
    <source>
        <dbReference type="ARBA" id="ARBA00022729"/>
    </source>
</evidence>
<evidence type="ECO:0000259" key="5">
    <source>
        <dbReference type="Pfam" id="PF09084"/>
    </source>
</evidence>
<evidence type="ECO:0000313" key="7">
    <source>
        <dbReference type="Proteomes" id="UP000246050"/>
    </source>
</evidence>
<dbReference type="PROSITE" id="PS51257">
    <property type="entry name" value="PROKAR_LIPOPROTEIN"/>
    <property type="match status" value="1"/>
</dbReference>
<dbReference type="Proteomes" id="UP000246050">
    <property type="component" value="Unassembled WGS sequence"/>
</dbReference>
<dbReference type="AlphaFoldDB" id="A0A317DLI2"/>
<evidence type="ECO:0000256" key="1">
    <source>
        <dbReference type="ARBA" id="ARBA00004418"/>
    </source>
</evidence>
<keyword evidence="3 4" id="KW-0732">Signal</keyword>
<reference evidence="6 7" key="1">
    <citation type="submission" date="2018-05" db="EMBL/GenBank/DDBJ databases">
        <title>Micromonosporas from Atacama Desert.</title>
        <authorList>
            <person name="Carro L."/>
            <person name="Golinska P."/>
            <person name="Klenk H.-P."/>
            <person name="Goodfellow M."/>
        </authorList>
    </citation>
    <scope>NUCLEOTIDE SEQUENCE [LARGE SCALE GENOMIC DNA]</scope>
    <source>
        <strain evidence="6 7">4G51</strain>
    </source>
</reference>
<proteinExistence type="inferred from homology"/>
<evidence type="ECO:0000256" key="2">
    <source>
        <dbReference type="ARBA" id="ARBA00010742"/>
    </source>
</evidence>
<name>A0A317DLI2_9ACTN</name>
<comment type="subcellular location">
    <subcellularLocation>
        <location evidence="1">Periplasm</location>
    </subcellularLocation>
</comment>
<organism evidence="6 7">
    <name type="scientific">Micromonospora sicca</name>
    <dbReference type="NCBI Taxonomy" id="2202420"/>
    <lineage>
        <taxon>Bacteria</taxon>
        <taxon>Bacillati</taxon>
        <taxon>Actinomycetota</taxon>
        <taxon>Actinomycetes</taxon>
        <taxon>Micromonosporales</taxon>
        <taxon>Micromonosporaceae</taxon>
        <taxon>Micromonospora</taxon>
    </lineage>
</organism>
<protein>
    <recommendedName>
        <fullName evidence="5">SsuA/THI5-like domain-containing protein</fullName>
    </recommendedName>
</protein>
<dbReference type="PANTHER" id="PTHR30024:SF47">
    <property type="entry name" value="TAURINE-BINDING PERIPLASMIC PROTEIN"/>
    <property type="match status" value="1"/>
</dbReference>
<dbReference type="EMBL" id="QGKS01000258">
    <property type="protein sequence ID" value="PWR13613.1"/>
    <property type="molecule type" value="Genomic_DNA"/>
</dbReference>
<dbReference type="Gene3D" id="3.40.190.10">
    <property type="entry name" value="Periplasmic binding protein-like II"/>
    <property type="match status" value="2"/>
</dbReference>
<dbReference type="InterPro" id="IPR015168">
    <property type="entry name" value="SsuA/THI5"/>
</dbReference>
<evidence type="ECO:0000256" key="4">
    <source>
        <dbReference type="SAM" id="SignalP"/>
    </source>
</evidence>
<feature type="signal peptide" evidence="4">
    <location>
        <begin position="1"/>
        <end position="20"/>
    </location>
</feature>
<sequence>MRVRKGLIASLALVALGATACGSNSGKGSSDSSGQVKMRIAGNTNAAALPVWVGIERGYFKDCGVDAKYTLVQNITTLPAALGKSFDMALTVPPLLISAAAQGLPVVEAAGATLNSRENPQTFLVAKEGSGINTVADLHGKKLGVQTITGSTHLGTKLWLKRAGVPYDSVQIVQVDGPAMADQLRSGRVDAMETLAPFSTSVLKYGKSIADPQAAVAPTVSGIFWAADKNWASSQSKAISCFQQGLKKAADFIGSNTDEAKQVLKQQTKLPDDIVKDTDLPTYTAEVRPDDLKLWEDAMKEVGGFKGDVDVKNLVLAG</sequence>